<organism evidence="2 3">
    <name type="scientific">Methylomagnum ishizawai</name>
    <dbReference type="NCBI Taxonomy" id="1760988"/>
    <lineage>
        <taxon>Bacteria</taxon>
        <taxon>Pseudomonadati</taxon>
        <taxon>Pseudomonadota</taxon>
        <taxon>Gammaproteobacteria</taxon>
        <taxon>Methylococcales</taxon>
        <taxon>Methylococcaceae</taxon>
        <taxon>Methylomagnum</taxon>
    </lineage>
</organism>
<gene>
    <name evidence="1" type="ORF">SAMN02949497_0003</name>
    <name evidence="2" type="ORF">SAMN02949497_0075</name>
</gene>
<dbReference type="EMBL" id="FXAM01000004">
    <property type="protein sequence ID" value="SMF97748.1"/>
    <property type="molecule type" value="Genomic_DNA"/>
</dbReference>
<dbReference type="Pfam" id="PF01724">
    <property type="entry name" value="DUF29"/>
    <property type="match status" value="1"/>
</dbReference>
<reference evidence="2 3" key="1">
    <citation type="submission" date="2016-12" db="EMBL/GenBank/DDBJ databases">
        <authorList>
            <person name="Song W.-J."/>
            <person name="Kurnit D.M."/>
        </authorList>
    </citation>
    <scope>NUCLEOTIDE SEQUENCE [LARGE SCALE GENOMIC DNA]</scope>
    <source>
        <strain evidence="2 3">175</strain>
    </source>
</reference>
<name>A0A1Y6D4D4_9GAMM</name>
<dbReference type="Gene3D" id="1.20.1220.20">
    <property type="entry name" value="Uncharcterised protein PF01724"/>
    <property type="match status" value="1"/>
</dbReference>
<evidence type="ECO:0000313" key="1">
    <source>
        <dbReference type="EMBL" id="SMF97748.1"/>
    </source>
</evidence>
<evidence type="ECO:0000313" key="3">
    <source>
        <dbReference type="Proteomes" id="UP000192923"/>
    </source>
</evidence>
<accession>A0A1Y6D4D4</accession>
<sequence length="78" mass="8686">MLYDTDIVAWASEQARLLRAGRFGALDLEHLADAVRETGLGRECFPENNPWTVERSLDAGFWPELVRAGRGIDRGKAA</sequence>
<keyword evidence="3" id="KW-1185">Reference proteome</keyword>
<proteinExistence type="predicted"/>
<protein>
    <submittedName>
        <fullName evidence="2">Uncharacterized protein</fullName>
    </submittedName>
</protein>
<evidence type="ECO:0000313" key="2">
    <source>
        <dbReference type="EMBL" id="SMF97808.1"/>
    </source>
</evidence>
<dbReference type="AlphaFoldDB" id="A0A1Y6D4D4"/>
<dbReference type="Proteomes" id="UP000192923">
    <property type="component" value="Unassembled WGS sequence"/>
</dbReference>
<dbReference type="EMBL" id="FXAM01000004">
    <property type="protein sequence ID" value="SMF97808.1"/>
    <property type="molecule type" value="Genomic_DNA"/>
</dbReference>